<keyword evidence="3" id="KW-1185">Reference proteome</keyword>
<dbReference type="STRING" id="50990.A0A4Y7PG21"/>
<accession>A0A4Y7PG21</accession>
<evidence type="ECO:0000313" key="3">
    <source>
        <dbReference type="Proteomes" id="UP000294933"/>
    </source>
</evidence>
<protein>
    <submittedName>
        <fullName evidence="2">Uncharacterized protein</fullName>
    </submittedName>
</protein>
<gene>
    <name evidence="2" type="ORF">BD410DRAFT_734535</name>
</gene>
<feature type="transmembrane region" description="Helical" evidence="1">
    <location>
        <begin position="72"/>
        <end position="92"/>
    </location>
</feature>
<name>A0A4Y7PG21_9AGAM</name>
<proteinExistence type="predicted"/>
<keyword evidence="1" id="KW-1133">Transmembrane helix</keyword>
<reference evidence="2 3" key="1">
    <citation type="submission" date="2018-06" db="EMBL/GenBank/DDBJ databases">
        <title>A transcriptomic atlas of mushroom development highlights an independent origin of complex multicellularity.</title>
        <authorList>
            <consortium name="DOE Joint Genome Institute"/>
            <person name="Krizsan K."/>
            <person name="Almasi E."/>
            <person name="Merenyi Z."/>
            <person name="Sahu N."/>
            <person name="Viragh M."/>
            <person name="Koszo T."/>
            <person name="Mondo S."/>
            <person name="Kiss B."/>
            <person name="Balint B."/>
            <person name="Kues U."/>
            <person name="Barry K."/>
            <person name="Hegedus J.C."/>
            <person name="Henrissat B."/>
            <person name="Johnson J."/>
            <person name="Lipzen A."/>
            <person name="Ohm R."/>
            <person name="Nagy I."/>
            <person name="Pangilinan J."/>
            <person name="Yan J."/>
            <person name="Xiong Y."/>
            <person name="Grigoriev I.V."/>
            <person name="Hibbett D.S."/>
            <person name="Nagy L.G."/>
        </authorList>
    </citation>
    <scope>NUCLEOTIDE SEQUENCE [LARGE SCALE GENOMIC DNA]</scope>
    <source>
        <strain evidence="2 3">SZMC22713</strain>
    </source>
</reference>
<sequence>MSETKECMGIMPNPDVSGLGIRLGLYITCFLLAVIPRAEETKPLISSLLSNTRVYALSLLLTAIIQTGKGQLTLYHAVLTFHMLMFFAITFLPSPLGTSCPDTLAPV</sequence>
<dbReference type="OrthoDB" id="5427664at2759"/>
<dbReference type="AlphaFoldDB" id="A0A4Y7PG21"/>
<dbReference type="Proteomes" id="UP000294933">
    <property type="component" value="Unassembled WGS sequence"/>
</dbReference>
<keyword evidence="1" id="KW-0812">Transmembrane</keyword>
<evidence type="ECO:0000256" key="1">
    <source>
        <dbReference type="SAM" id="Phobius"/>
    </source>
</evidence>
<organism evidence="2 3">
    <name type="scientific">Rickenella mellea</name>
    <dbReference type="NCBI Taxonomy" id="50990"/>
    <lineage>
        <taxon>Eukaryota</taxon>
        <taxon>Fungi</taxon>
        <taxon>Dikarya</taxon>
        <taxon>Basidiomycota</taxon>
        <taxon>Agaricomycotina</taxon>
        <taxon>Agaricomycetes</taxon>
        <taxon>Hymenochaetales</taxon>
        <taxon>Rickenellaceae</taxon>
        <taxon>Rickenella</taxon>
    </lineage>
</organism>
<dbReference type="EMBL" id="ML170383">
    <property type="protein sequence ID" value="TDL14146.1"/>
    <property type="molecule type" value="Genomic_DNA"/>
</dbReference>
<evidence type="ECO:0000313" key="2">
    <source>
        <dbReference type="EMBL" id="TDL14146.1"/>
    </source>
</evidence>
<dbReference type="VEuPathDB" id="FungiDB:BD410DRAFT_734535"/>
<keyword evidence="1" id="KW-0472">Membrane</keyword>